<accession>A0A3G9IU71</accession>
<name>A0A3G9IU71_9BACL</name>
<proteinExistence type="predicted"/>
<protein>
    <submittedName>
        <fullName evidence="1">Uncharacterized protein</fullName>
    </submittedName>
</protein>
<sequence length="209" mass="22830">MKRMVMIGFALVIAITLVGCSQSNPNIKPVLHVKPVDLFAGDAKKFEPFLGLMSGAVKLKYKGSKTSIKASIEIWENGTKKETLASMGGAILRASESGDHVYDGELILSVKKQNNTADENKTRYTVTSSYIDKSGSSSYEITLEADSKLTGSSPIVMNDKGMDIAENEDIAVWGMQTTDQNSMLTVDLTPEMLKRVRWAMIVKLSLADE</sequence>
<dbReference type="RefSeq" id="WP_125659211.1">
    <property type="nucleotide sequence ID" value="NZ_AP019308.1"/>
</dbReference>
<dbReference type="KEGG" id="pbk:Back11_32810"/>
<organism evidence="1 2">
    <name type="scientific">Paenibacillus baekrokdamisoli</name>
    <dbReference type="NCBI Taxonomy" id="1712516"/>
    <lineage>
        <taxon>Bacteria</taxon>
        <taxon>Bacillati</taxon>
        <taxon>Bacillota</taxon>
        <taxon>Bacilli</taxon>
        <taxon>Bacillales</taxon>
        <taxon>Paenibacillaceae</taxon>
        <taxon>Paenibacillus</taxon>
    </lineage>
</organism>
<evidence type="ECO:0000313" key="2">
    <source>
        <dbReference type="Proteomes" id="UP000275368"/>
    </source>
</evidence>
<dbReference type="OrthoDB" id="1806265at2"/>
<gene>
    <name evidence="1" type="ORF">Back11_32810</name>
</gene>
<dbReference type="AlphaFoldDB" id="A0A3G9IU71"/>
<dbReference type="PROSITE" id="PS51257">
    <property type="entry name" value="PROKAR_LIPOPROTEIN"/>
    <property type="match status" value="1"/>
</dbReference>
<keyword evidence="2" id="KW-1185">Reference proteome</keyword>
<dbReference type="EMBL" id="AP019308">
    <property type="protein sequence ID" value="BBH21936.1"/>
    <property type="molecule type" value="Genomic_DNA"/>
</dbReference>
<evidence type="ECO:0000313" key="1">
    <source>
        <dbReference type="EMBL" id="BBH21936.1"/>
    </source>
</evidence>
<reference evidence="1 2" key="1">
    <citation type="submission" date="2018-11" db="EMBL/GenBank/DDBJ databases">
        <title>Complete genome sequence of Paenibacillus baekrokdamisoli strain KCTC 33723.</title>
        <authorList>
            <person name="Kang S.W."/>
            <person name="Lee K.C."/>
            <person name="Kim K.K."/>
            <person name="Kim J.S."/>
            <person name="Kim D.S."/>
            <person name="Ko S.H."/>
            <person name="Yang S.H."/>
            <person name="Lee J.S."/>
        </authorList>
    </citation>
    <scope>NUCLEOTIDE SEQUENCE [LARGE SCALE GENOMIC DNA]</scope>
    <source>
        <strain evidence="1 2">KCTC 33723</strain>
    </source>
</reference>
<dbReference type="Proteomes" id="UP000275368">
    <property type="component" value="Chromosome"/>
</dbReference>